<dbReference type="AlphaFoldDB" id="A0AAV7J7N4"/>
<sequence>MTRSHDNASVRRVNECQLVPSMSNGDSQLPVGKQTELTCSSILAMIILNSISDDMMRGLWPSRIDKDIESSRVNKKVARQPSRHRRPRNVALTFESLIGDHHTGVLGSTHIIVLHFHTDLVDGSKARSSVRRGNRKKIQQVKGRMSERLEKMANWGGRNTPGLLIGIRGKERTRDKLAVGFRRKTTTRARYN</sequence>
<dbReference type="EMBL" id="JAHXZJ010000001">
    <property type="protein sequence ID" value="KAH0567501.1"/>
    <property type="molecule type" value="Genomic_DNA"/>
</dbReference>
<evidence type="ECO:0000313" key="1">
    <source>
        <dbReference type="EMBL" id="KAH0567501.1"/>
    </source>
</evidence>
<dbReference type="Proteomes" id="UP000826195">
    <property type="component" value="Unassembled WGS sequence"/>
</dbReference>
<evidence type="ECO:0000313" key="2">
    <source>
        <dbReference type="Proteomes" id="UP000826195"/>
    </source>
</evidence>
<comment type="caution">
    <text evidence="1">The sequence shown here is derived from an EMBL/GenBank/DDBJ whole genome shotgun (WGS) entry which is preliminary data.</text>
</comment>
<keyword evidence="2" id="KW-1185">Reference proteome</keyword>
<proteinExistence type="predicted"/>
<protein>
    <submittedName>
        <fullName evidence="1">Uncharacterized protein</fullName>
    </submittedName>
</protein>
<gene>
    <name evidence="1" type="ORF">KQX54_010469</name>
</gene>
<name>A0AAV7J7N4_COTGL</name>
<organism evidence="1 2">
    <name type="scientific">Cotesia glomerata</name>
    <name type="common">Lepidopteran parasitic wasp</name>
    <name type="synonym">Apanteles glomeratus</name>
    <dbReference type="NCBI Taxonomy" id="32391"/>
    <lineage>
        <taxon>Eukaryota</taxon>
        <taxon>Metazoa</taxon>
        <taxon>Ecdysozoa</taxon>
        <taxon>Arthropoda</taxon>
        <taxon>Hexapoda</taxon>
        <taxon>Insecta</taxon>
        <taxon>Pterygota</taxon>
        <taxon>Neoptera</taxon>
        <taxon>Endopterygota</taxon>
        <taxon>Hymenoptera</taxon>
        <taxon>Apocrita</taxon>
        <taxon>Ichneumonoidea</taxon>
        <taxon>Braconidae</taxon>
        <taxon>Microgastrinae</taxon>
        <taxon>Cotesia</taxon>
    </lineage>
</organism>
<accession>A0AAV7J7N4</accession>
<reference evidence="1 2" key="1">
    <citation type="journal article" date="2021" name="J. Hered.">
        <title>A chromosome-level genome assembly of the parasitoid wasp, Cotesia glomerata (Hymenoptera: Braconidae).</title>
        <authorList>
            <person name="Pinto B.J."/>
            <person name="Weis J.J."/>
            <person name="Gamble T."/>
            <person name="Ode P.J."/>
            <person name="Paul R."/>
            <person name="Zaspel J.M."/>
        </authorList>
    </citation>
    <scope>NUCLEOTIDE SEQUENCE [LARGE SCALE GENOMIC DNA]</scope>
    <source>
        <strain evidence="1">CgM1</strain>
    </source>
</reference>